<protein>
    <submittedName>
        <fullName evidence="1">Uncharacterized protein</fullName>
    </submittedName>
</protein>
<dbReference type="Proteomes" id="UP000029393">
    <property type="component" value="Unassembled WGS sequence"/>
</dbReference>
<organism evidence="1 2">
    <name type="scientific">Arenimonas metalli CF5-1</name>
    <dbReference type="NCBI Taxonomy" id="1384056"/>
    <lineage>
        <taxon>Bacteria</taxon>
        <taxon>Pseudomonadati</taxon>
        <taxon>Pseudomonadota</taxon>
        <taxon>Gammaproteobacteria</taxon>
        <taxon>Lysobacterales</taxon>
        <taxon>Lysobacteraceae</taxon>
        <taxon>Arenimonas</taxon>
    </lineage>
</organism>
<proteinExistence type="predicted"/>
<dbReference type="AlphaFoldDB" id="A0A091B4U3"/>
<name>A0A091B4U3_9GAMM</name>
<sequence>MAAAVSSRFIVAGAPLATDGVEGEVWLLMGIPFLMDARGRIRDGVRRVPCGGRGGGLSAE</sequence>
<comment type="caution">
    <text evidence="1">The sequence shown here is derived from an EMBL/GenBank/DDBJ whole genome shotgun (WGS) entry which is preliminary data.</text>
</comment>
<dbReference type="STRING" id="1384056.N787_02775"/>
<evidence type="ECO:0000313" key="1">
    <source>
        <dbReference type="EMBL" id="KFN45889.1"/>
    </source>
</evidence>
<gene>
    <name evidence="1" type="ORF">N787_02775</name>
</gene>
<dbReference type="EMBL" id="AVCK01000022">
    <property type="protein sequence ID" value="KFN45889.1"/>
    <property type="molecule type" value="Genomic_DNA"/>
</dbReference>
<evidence type="ECO:0000313" key="2">
    <source>
        <dbReference type="Proteomes" id="UP000029393"/>
    </source>
</evidence>
<keyword evidence="2" id="KW-1185">Reference proteome</keyword>
<reference evidence="1 2" key="1">
    <citation type="submission" date="2013-09" db="EMBL/GenBank/DDBJ databases">
        <title>Genome sequencing of Arenimonas metalli.</title>
        <authorList>
            <person name="Chen F."/>
            <person name="Wang G."/>
        </authorList>
    </citation>
    <scope>NUCLEOTIDE SEQUENCE [LARGE SCALE GENOMIC DNA]</scope>
    <source>
        <strain evidence="1 2">CF5-1</strain>
    </source>
</reference>
<accession>A0A091B4U3</accession>